<evidence type="ECO:0000259" key="1">
    <source>
        <dbReference type="Pfam" id="PF13456"/>
    </source>
</evidence>
<dbReference type="Proteomes" id="UP001280121">
    <property type="component" value="Unassembled WGS sequence"/>
</dbReference>
<sequence length="231" mass="26430">MLNRYGVSLNTCLSCPLCNEMEESVDHLFMNCSWSWKVWALGMGWWGGQWCAPNSIKEWADEYVSLCTVHESKRAWSTLFFATGWTIWEFLNRKVFNNEEPALYVALYSIWFRVVRWFKHYGCGSLDPLTSLLQCGHVMEIVSVSLVAVTWINSDTIGSFAHINLVYDIRDMLKSHGSMTVRFCSRLSNSYADSLAKKGSNKGMLFIGVVPDLGGWRKLNPQSYGIGVRYM</sequence>
<evidence type="ECO:0000313" key="2">
    <source>
        <dbReference type="EMBL" id="KAK2654406.1"/>
    </source>
</evidence>
<gene>
    <name evidence="2" type="ORF">Ddye_014262</name>
</gene>
<dbReference type="GO" id="GO:0004523">
    <property type="term" value="F:RNA-DNA hybrid ribonuclease activity"/>
    <property type="evidence" value="ECO:0007669"/>
    <property type="project" value="InterPro"/>
</dbReference>
<accession>A0AAD9X7L3</accession>
<keyword evidence="3" id="KW-1185">Reference proteome</keyword>
<dbReference type="InterPro" id="IPR002156">
    <property type="entry name" value="RNaseH_domain"/>
</dbReference>
<reference evidence="2" key="1">
    <citation type="journal article" date="2023" name="Plant J.">
        <title>Genome sequences and population genomics provide insights into the demographic history, inbreeding, and mutation load of two 'living fossil' tree species of Dipteronia.</title>
        <authorList>
            <person name="Feng Y."/>
            <person name="Comes H.P."/>
            <person name="Chen J."/>
            <person name="Zhu S."/>
            <person name="Lu R."/>
            <person name="Zhang X."/>
            <person name="Li P."/>
            <person name="Qiu J."/>
            <person name="Olsen K.M."/>
            <person name="Qiu Y."/>
        </authorList>
    </citation>
    <scope>NUCLEOTIDE SEQUENCE</scope>
    <source>
        <strain evidence="2">KIB01</strain>
    </source>
</reference>
<organism evidence="2 3">
    <name type="scientific">Dipteronia dyeriana</name>
    <dbReference type="NCBI Taxonomy" id="168575"/>
    <lineage>
        <taxon>Eukaryota</taxon>
        <taxon>Viridiplantae</taxon>
        <taxon>Streptophyta</taxon>
        <taxon>Embryophyta</taxon>
        <taxon>Tracheophyta</taxon>
        <taxon>Spermatophyta</taxon>
        <taxon>Magnoliopsida</taxon>
        <taxon>eudicotyledons</taxon>
        <taxon>Gunneridae</taxon>
        <taxon>Pentapetalae</taxon>
        <taxon>rosids</taxon>
        <taxon>malvids</taxon>
        <taxon>Sapindales</taxon>
        <taxon>Sapindaceae</taxon>
        <taxon>Hippocastanoideae</taxon>
        <taxon>Acereae</taxon>
        <taxon>Dipteronia</taxon>
    </lineage>
</organism>
<dbReference type="Pfam" id="PF13456">
    <property type="entry name" value="RVT_3"/>
    <property type="match status" value="1"/>
</dbReference>
<dbReference type="EMBL" id="JANJYI010000004">
    <property type="protein sequence ID" value="KAK2654406.1"/>
    <property type="molecule type" value="Genomic_DNA"/>
</dbReference>
<dbReference type="AlphaFoldDB" id="A0AAD9X7L3"/>
<comment type="caution">
    <text evidence="2">The sequence shown here is derived from an EMBL/GenBank/DDBJ whole genome shotgun (WGS) entry which is preliminary data.</text>
</comment>
<protein>
    <recommendedName>
        <fullName evidence="1">RNase H type-1 domain-containing protein</fullName>
    </recommendedName>
</protein>
<feature type="domain" description="RNase H type-1" evidence="1">
    <location>
        <begin position="146"/>
        <end position="198"/>
    </location>
</feature>
<proteinExistence type="predicted"/>
<evidence type="ECO:0000313" key="3">
    <source>
        <dbReference type="Proteomes" id="UP001280121"/>
    </source>
</evidence>
<name>A0AAD9X7L3_9ROSI</name>
<dbReference type="GO" id="GO:0003676">
    <property type="term" value="F:nucleic acid binding"/>
    <property type="evidence" value="ECO:0007669"/>
    <property type="project" value="InterPro"/>
</dbReference>